<dbReference type="Gene3D" id="1.10.1450.10">
    <property type="entry name" value="Tetraspanin"/>
    <property type="match status" value="1"/>
</dbReference>
<comment type="subcellular location">
    <subcellularLocation>
        <location evidence="1">Membrane</location>
        <topology evidence="1">Multi-pass membrane protein</topology>
    </subcellularLocation>
</comment>
<keyword evidence="3 5" id="KW-1133">Transmembrane helix</keyword>
<dbReference type="EMBL" id="PPHD01005097">
    <property type="protein sequence ID" value="POI32737.1"/>
    <property type="molecule type" value="Genomic_DNA"/>
</dbReference>
<accession>A0A2P4T8R2</accession>
<dbReference type="InterPro" id="IPR018499">
    <property type="entry name" value="Tetraspanin/Peripherin"/>
</dbReference>
<gene>
    <name evidence="6" type="ORF">CIB84_003511</name>
</gene>
<dbReference type="Proteomes" id="UP000237246">
    <property type="component" value="Unassembled WGS sequence"/>
</dbReference>
<dbReference type="GO" id="GO:0005886">
    <property type="term" value="C:plasma membrane"/>
    <property type="evidence" value="ECO:0007669"/>
    <property type="project" value="TreeGrafter"/>
</dbReference>
<comment type="caution">
    <text evidence="6">The sequence shown here is derived from an EMBL/GenBank/DDBJ whole genome shotgun (WGS) entry which is preliminary data.</text>
</comment>
<dbReference type="AlphaFoldDB" id="A0A2P4T8R2"/>
<evidence type="ECO:0000313" key="7">
    <source>
        <dbReference type="Proteomes" id="UP000237246"/>
    </source>
</evidence>
<feature type="transmembrane region" description="Helical" evidence="5">
    <location>
        <begin position="76"/>
        <end position="101"/>
    </location>
</feature>
<evidence type="ECO:0000256" key="5">
    <source>
        <dbReference type="SAM" id="Phobius"/>
    </source>
</evidence>
<dbReference type="InterPro" id="IPR008952">
    <property type="entry name" value="Tetraspanin_EC2_sf"/>
</dbReference>
<dbReference type="PANTHER" id="PTHR19282:SF477">
    <property type="entry name" value="TETRASPANIN"/>
    <property type="match status" value="1"/>
</dbReference>
<protein>
    <recommendedName>
        <fullName evidence="8">Tetraspanin</fullName>
    </recommendedName>
</protein>
<dbReference type="OrthoDB" id="10033535at2759"/>
<sequence>MVVVRDRLLGLSKMWRVRSARVFLWVYEDSWLRNFARFLLLFLGVVFWASATVLTFGGCFVILLCKNYHYLFQESFFPLPGWLAVVAALVLLPTGILAISVSARNSRYHQGTLMHLLLVLLCLQVSLAILTQFYSIWMAVELKSTMGQAFNQYNGTHSLAHGSGTVDMLQKKLQCCGLQNYTDWLKGPAASWHSLSEKSRVPRSCCKTYVDCRGDLNQMDQLFQEGCLRKLQDQLHYGMKFLFSCCVMLSVLELLAGASNGILMTHQPFYDFRFLESSVFS</sequence>
<organism evidence="6 7">
    <name type="scientific">Bambusicola thoracicus</name>
    <name type="common">Chinese bamboo-partridge</name>
    <name type="synonym">Perdix thoracica</name>
    <dbReference type="NCBI Taxonomy" id="9083"/>
    <lineage>
        <taxon>Eukaryota</taxon>
        <taxon>Metazoa</taxon>
        <taxon>Chordata</taxon>
        <taxon>Craniata</taxon>
        <taxon>Vertebrata</taxon>
        <taxon>Euteleostomi</taxon>
        <taxon>Archelosauria</taxon>
        <taxon>Archosauria</taxon>
        <taxon>Dinosauria</taxon>
        <taxon>Saurischia</taxon>
        <taxon>Theropoda</taxon>
        <taxon>Coelurosauria</taxon>
        <taxon>Aves</taxon>
        <taxon>Neognathae</taxon>
        <taxon>Galloanserae</taxon>
        <taxon>Galliformes</taxon>
        <taxon>Phasianidae</taxon>
        <taxon>Perdicinae</taxon>
        <taxon>Bambusicola</taxon>
    </lineage>
</organism>
<dbReference type="PANTHER" id="PTHR19282">
    <property type="entry name" value="TETRASPANIN"/>
    <property type="match status" value="1"/>
</dbReference>
<evidence type="ECO:0000313" key="6">
    <source>
        <dbReference type="EMBL" id="POI32737.1"/>
    </source>
</evidence>
<evidence type="ECO:0008006" key="8">
    <source>
        <dbReference type="Google" id="ProtNLM"/>
    </source>
</evidence>
<keyword evidence="2 5" id="KW-0812">Transmembrane</keyword>
<keyword evidence="7" id="KW-1185">Reference proteome</keyword>
<evidence type="ECO:0000256" key="3">
    <source>
        <dbReference type="ARBA" id="ARBA00022989"/>
    </source>
</evidence>
<feature type="transmembrane region" description="Helical" evidence="5">
    <location>
        <begin position="241"/>
        <end position="263"/>
    </location>
</feature>
<reference evidence="6 7" key="1">
    <citation type="submission" date="2018-01" db="EMBL/GenBank/DDBJ databases">
        <title>Comparison of the Chinese Bamboo Partridge and Red Junglefowl genome sequences highlights the importance of demography in genome evolution.</title>
        <authorList>
            <person name="Tiley G.P."/>
            <person name="Kimball R.T."/>
            <person name="Braun E.L."/>
            <person name="Burleigh J.G."/>
        </authorList>
    </citation>
    <scope>NUCLEOTIDE SEQUENCE [LARGE SCALE GENOMIC DNA]</scope>
    <source>
        <strain evidence="6">RTK389</strain>
        <tissue evidence="6">Blood</tissue>
    </source>
</reference>
<evidence type="ECO:0000256" key="4">
    <source>
        <dbReference type="ARBA" id="ARBA00023136"/>
    </source>
</evidence>
<dbReference type="SUPFAM" id="SSF48652">
    <property type="entry name" value="Tetraspanin"/>
    <property type="match status" value="1"/>
</dbReference>
<name>A0A2P4T8R2_BAMTH</name>
<evidence type="ECO:0000256" key="1">
    <source>
        <dbReference type="ARBA" id="ARBA00004141"/>
    </source>
</evidence>
<dbReference type="Pfam" id="PF00335">
    <property type="entry name" value="Tetraspanin"/>
    <property type="match status" value="1"/>
</dbReference>
<proteinExistence type="predicted"/>
<feature type="transmembrane region" description="Helical" evidence="5">
    <location>
        <begin position="38"/>
        <end position="64"/>
    </location>
</feature>
<feature type="transmembrane region" description="Helical" evidence="5">
    <location>
        <begin position="113"/>
        <end position="137"/>
    </location>
</feature>
<evidence type="ECO:0000256" key="2">
    <source>
        <dbReference type="ARBA" id="ARBA00022692"/>
    </source>
</evidence>
<keyword evidence="4 5" id="KW-0472">Membrane</keyword>